<dbReference type="SMART" id="SM00862">
    <property type="entry name" value="Trans_reg_C"/>
    <property type="match status" value="1"/>
</dbReference>
<dbReference type="GO" id="GO:0006355">
    <property type="term" value="P:regulation of DNA-templated transcription"/>
    <property type="evidence" value="ECO:0007669"/>
    <property type="project" value="InterPro"/>
</dbReference>
<dbReference type="RefSeq" id="WP_050537218.1">
    <property type="nucleotide sequence ID" value="NZ_CABHYO010000068.1"/>
</dbReference>
<dbReference type="EMBL" id="JAASAI010000022">
    <property type="protein sequence ID" value="NIL24259.1"/>
    <property type="molecule type" value="Genomic_DNA"/>
</dbReference>
<feature type="domain" description="OmpR/PhoB-type" evidence="11">
    <location>
        <begin position="139"/>
        <end position="238"/>
    </location>
</feature>
<dbReference type="GO" id="GO:0000156">
    <property type="term" value="F:phosphorelay response regulator activity"/>
    <property type="evidence" value="ECO:0007669"/>
    <property type="project" value="TreeGrafter"/>
</dbReference>
<dbReference type="SUPFAM" id="SSF46894">
    <property type="entry name" value="C-terminal effector domain of the bipartite response regulators"/>
    <property type="match status" value="1"/>
</dbReference>
<dbReference type="PROSITE" id="PS51755">
    <property type="entry name" value="OMPR_PHOB"/>
    <property type="match status" value="1"/>
</dbReference>
<keyword evidence="5" id="KW-0805">Transcription regulation</keyword>
<name>A0AA44CNZ4_YERMO</name>
<feature type="DNA-binding region" description="OmpR/PhoB-type" evidence="9">
    <location>
        <begin position="139"/>
        <end position="238"/>
    </location>
</feature>
<feature type="domain" description="Response regulatory" evidence="10">
    <location>
        <begin position="6"/>
        <end position="119"/>
    </location>
</feature>
<dbReference type="AlphaFoldDB" id="A0AA44CNZ4"/>
<dbReference type="InterPro" id="IPR001789">
    <property type="entry name" value="Sig_transdc_resp-reg_receiver"/>
</dbReference>
<evidence type="ECO:0000259" key="10">
    <source>
        <dbReference type="PROSITE" id="PS50110"/>
    </source>
</evidence>
<dbReference type="GO" id="GO:0000976">
    <property type="term" value="F:transcription cis-regulatory region binding"/>
    <property type="evidence" value="ECO:0007669"/>
    <property type="project" value="TreeGrafter"/>
</dbReference>
<evidence type="ECO:0000313" key="12">
    <source>
        <dbReference type="EMBL" id="NIL24259.1"/>
    </source>
</evidence>
<dbReference type="FunFam" id="3.40.50.2300:FF:000001">
    <property type="entry name" value="DNA-binding response regulator PhoB"/>
    <property type="match status" value="1"/>
</dbReference>
<keyword evidence="6 9" id="KW-0238">DNA-binding</keyword>
<dbReference type="PANTHER" id="PTHR48111:SF47">
    <property type="entry name" value="TRANSCRIPTIONAL REGULATORY PROTEIN RSTA"/>
    <property type="match status" value="1"/>
</dbReference>
<evidence type="ECO:0000259" key="11">
    <source>
        <dbReference type="PROSITE" id="PS51755"/>
    </source>
</evidence>
<dbReference type="Proteomes" id="UP000712947">
    <property type="component" value="Unassembled WGS sequence"/>
</dbReference>
<dbReference type="Gene3D" id="3.40.50.2300">
    <property type="match status" value="1"/>
</dbReference>
<reference evidence="12" key="1">
    <citation type="submission" date="2020-03" db="EMBL/GenBank/DDBJ databases">
        <authorList>
            <person name="Kislichkina A."/>
            <person name="Dentovskaya S."/>
            <person name="Shaikhutdinov R."/>
            <person name="Ivanov S."/>
            <person name="Sizova A."/>
            <person name="Solomentsev V."/>
            <person name="Bogun A."/>
        </authorList>
    </citation>
    <scope>NUCLEOTIDE SEQUENCE</scope>
    <source>
        <strain evidence="12">SCPM-O-B-7610</strain>
    </source>
</reference>
<dbReference type="SUPFAM" id="SSF52172">
    <property type="entry name" value="CheY-like"/>
    <property type="match status" value="1"/>
</dbReference>
<proteinExistence type="predicted"/>
<evidence type="ECO:0000256" key="7">
    <source>
        <dbReference type="ARBA" id="ARBA00023163"/>
    </source>
</evidence>
<dbReference type="Gene3D" id="1.10.10.10">
    <property type="entry name" value="Winged helix-like DNA-binding domain superfamily/Winged helix DNA-binding domain"/>
    <property type="match status" value="1"/>
</dbReference>
<dbReference type="Gene3D" id="6.10.250.690">
    <property type="match status" value="1"/>
</dbReference>
<dbReference type="InterPro" id="IPR001867">
    <property type="entry name" value="OmpR/PhoB-type_DNA-bd"/>
</dbReference>
<keyword evidence="7" id="KW-0804">Transcription</keyword>
<dbReference type="SMART" id="SM00448">
    <property type="entry name" value="REC"/>
    <property type="match status" value="1"/>
</dbReference>
<protein>
    <submittedName>
        <fullName evidence="12">Response regulator</fullName>
    </submittedName>
</protein>
<dbReference type="InterPro" id="IPR036388">
    <property type="entry name" value="WH-like_DNA-bd_sf"/>
</dbReference>
<dbReference type="InterPro" id="IPR039420">
    <property type="entry name" value="WalR-like"/>
</dbReference>
<dbReference type="Pfam" id="PF00072">
    <property type="entry name" value="Response_reg"/>
    <property type="match status" value="1"/>
</dbReference>
<comment type="subcellular location">
    <subcellularLocation>
        <location evidence="1">Cytoplasm</location>
    </subcellularLocation>
</comment>
<dbReference type="Pfam" id="PF00486">
    <property type="entry name" value="Trans_reg_C"/>
    <property type="match status" value="1"/>
</dbReference>
<evidence type="ECO:0000256" key="8">
    <source>
        <dbReference type="PROSITE-ProRule" id="PRU00169"/>
    </source>
</evidence>
<gene>
    <name evidence="12" type="ORF">HB991_17310</name>
</gene>
<dbReference type="PROSITE" id="PS50110">
    <property type="entry name" value="RESPONSE_REGULATORY"/>
    <property type="match status" value="1"/>
</dbReference>
<evidence type="ECO:0000256" key="1">
    <source>
        <dbReference type="ARBA" id="ARBA00004496"/>
    </source>
</evidence>
<evidence type="ECO:0000256" key="6">
    <source>
        <dbReference type="ARBA" id="ARBA00023125"/>
    </source>
</evidence>
<keyword evidence="2" id="KW-0963">Cytoplasm</keyword>
<dbReference type="CDD" id="cd00383">
    <property type="entry name" value="trans_reg_C"/>
    <property type="match status" value="1"/>
</dbReference>
<dbReference type="InterPro" id="IPR016032">
    <property type="entry name" value="Sig_transdc_resp-reg_C-effctor"/>
</dbReference>
<dbReference type="FunFam" id="1.10.10.10:FF:000099">
    <property type="entry name" value="Two-component system response regulator TorR"/>
    <property type="match status" value="1"/>
</dbReference>
<feature type="modified residue" description="4-aspartylphosphate" evidence="8">
    <location>
        <position position="55"/>
    </location>
</feature>
<sequence length="242" mass="27240">MSKVTKILLVEDDHRLATLIAEFLAKQLFQVKVISRGDTAVEYVRNNSLDLILLDIMLPGMNGLDVCKVIREFYNGPIIMITALGESLDEILGLELGADDYIIKPIEPRVLLARVRAQLRRFNQPVSNLQNSTINTEESTKLEFGQLTIIPTSRTVTLYEQEIPMTTAEFDVLLLLAKDAGKVLSRDELLLGLKGIDFDGVDRTIDIHISRLRRKLDDDLDTPSRIKTLRGKGYLFNGNGWS</sequence>
<accession>A0AA44CNZ4</accession>
<keyword evidence="3 8" id="KW-0597">Phosphoprotein</keyword>
<evidence type="ECO:0000256" key="2">
    <source>
        <dbReference type="ARBA" id="ARBA00022490"/>
    </source>
</evidence>
<organism evidence="12 13">
    <name type="scientific">Yersinia mollaretii</name>
    <dbReference type="NCBI Taxonomy" id="33060"/>
    <lineage>
        <taxon>Bacteria</taxon>
        <taxon>Pseudomonadati</taxon>
        <taxon>Pseudomonadota</taxon>
        <taxon>Gammaproteobacteria</taxon>
        <taxon>Enterobacterales</taxon>
        <taxon>Yersiniaceae</taxon>
        <taxon>Yersinia</taxon>
    </lineage>
</organism>
<evidence type="ECO:0000313" key="13">
    <source>
        <dbReference type="Proteomes" id="UP000712947"/>
    </source>
</evidence>
<evidence type="ECO:0000256" key="9">
    <source>
        <dbReference type="PROSITE-ProRule" id="PRU01091"/>
    </source>
</evidence>
<dbReference type="GO" id="GO:0032993">
    <property type="term" value="C:protein-DNA complex"/>
    <property type="evidence" value="ECO:0007669"/>
    <property type="project" value="TreeGrafter"/>
</dbReference>
<evidence type="ECO:0000256" key="5">
    <source>
        <dbReference type="ARBA" id="ARBA00023015"/>
    </source>
</evidence>
<comment type="caution">
    <text evidence="12">The sequence shown here is derived from an EMBL/GenBank/DDBJ whole genome shotgun (WGS) entry which is preliminary data.</text>
</comment>
<dbReference type="GO" id="GO:0005829">
    <property type="term" value="C:cytosol"/>
    <property type="evidence" value="ECO:0007669"/>
    <property type="project" value="TreeGrafter"/>
</dbReference>
<evidence type="ECO:0000256" key="4">
    <source>
        <dbReference type="ARBA" id="ARBA00023012"/>
    </source>
</evidence>
<dbReference type="InterPro" id="IPR011006">
    <property type="entry name" value="CheY-like_superfamily"/>
</dbReference>
<keyword evidence="4" id="KW-0902">Two-component regulatory system</keyword>
<evidence type="ECO:0000256" key="3">
    <source>
        <dbReference type="ARBA" id="ARBA00022553"/>
    </source>
</evidence>
<dbReference type="PANTHER" id="PTHR48111">
    <property type="entry name" value="REGULATOR OF RPOS"/>
    <property type="match status" value="1"/>
</dbReference>